<gene>
    <name evidence="1" type="ORF">GTP27_23000</name>
</gene>
<reference evidence="1 2" key="1">
    <citation type="submission" date="2019-12" db="EMBL/GenBank/DDBJ databases">
        <title>Novel species isolated from a subtropical stream in China.</title>
        <authorList>
            <person name="Lu H."/>
        </authorList>
    </citation>
    <scope>NUCLEOTIDE SEQUENCE [LARGE SCALE GENOMIC DNA]</scope>
    <source>
        <strain evidence="1 2">CY13W</strain>
    </source>
</reference>
<feature type="non-terminal residue" evidence="1">
    <location>
        <position position="317"/>
    </location>
</feature>
<comment type="caution">
    <text evidence="1">The sequence shown here is derived from an EMBL/GenBank/DDBJ whole genome shotgun (WGS) entry which is preliminary data.</text>
</comment>
<proteinExistence type="predicted"/>
<name>A0ABW9VSW4_9BURK</name>
<organism evidence="1 2">
    <name type="scientific">Duganella qianjiadongensis</name>
    <dbReference type="NCBI Taxonomy" id="2692176"/>
    <lineage>
        <taxon>Bacteria</taxon>
        <taxon>Pseudomonadati</taxon>
        <taxon>Pseudomonadota</taxon>
        <taxon>Betaproteobacteria</taxon>
        <taxon>Burkholderiales</taxon>
        <taxon>Oxalobacteraceae</taxon>
        <taxon>Telluria group</taxon>
        <taxon>Duganella</taxon>
    </lineage>
</organism>
<protein>
    <submittedName>
        <fullName evidence="1">Uncharacterized protein</fullName>
    </submittedName>
</protein>
<dbReference type="RefSeq" id="WP_202417025.1">
    <property type="nucleotide sequence ID" value="NZ_WWCM01000039.1"/>
</dbReference>
<dbReference type="Proteomes" id="UP000478090">
    <property type="component" value="Unassembled WGS sequence"/>
</dbReference>
<dbReference type="EMBL" id="WWCM01000039">
    <property type="protein sequence ID" value="MYM42169.1"/>
    <property type="molecule type" value="Genomic_DNA"/>
</dbReference>
<sequence>MASKKEGFLVYFDEARLDQLLDKGSSGIPTTFSDALSIRDWNVGKVCVALLGFSESTIDYICLAKRGKTVVTAKQRVEFTSFVGLESIQVSDITSRLGTGIKSHFIRASSGVGGAFPAATWHSLIAALKELRPHIAAEIDRVLSLQRLSGVRLSGPTAEVALQEREAVGISLDIFSGGTGLREEVLSQWAPVETDVILNADGETGTLKPAKESSFLFGLPSRHIQEESALQHDLMNWQGATALHQLGGSTFNLGDRRLDVVYANRNSLETTMGVDPCLYTQLGFSRRPSSFLVALQRRVVSWSAPSRSLSHLARHLL</sequence>
<accession>A0ABW9VSW4</accession>
<evidence type="ECO:0000313" key="2">
    <source>
        <dbReference type="Proteomes" id="UP000478090"/>
    </source>
</evidence>
<keyword evidence="2" id="KW-1185">Reference proteome</keyword>
<evidence type="ECO:0000313" key="1">
    <source>
        <dbReference type="EMBL" id="MYM42169.1"/>
    </source>
</evidence>